<evidence type="ECO:0000259" key="9">
    <source>
        <dbReference type="Pfam" id="PF12804"/>
    </source>
</evidence>
<evidence type="ECO:0000256" key="4">
    <source>
        <dbReference type="ARBA" id="ARBA00022741"/>
    </source>
</evidence>
<keyword evidence="7 8" id="KW-0501">Molybdenum cofactor biosynthesis</keyword>
<evidence type="ECO:0000313" key="10">
    <source>
        <dbReference type="EMBL" id="UOF91545.1"/>
    </source>
</evidence>
<keyword evidence="11" id="KW-1185">Reference proteome</keyword>
<evidence type="ECO:0000313" key="11">
    <source>
        <dbReference type="Proteomes" id="UP000830167"/>
    </source>
</evidence>
<evidence type="ECO:0000256" key="1">
    <source>
        <dbReference type="ARBA" id="ARBA00022490"/>
    </source>
</evidence>
<dbReference type="InterPro" id="IPR025877">
    <property type="entry name" value="MobA-like_NTP_Trfase"/>
</dbReference>
<dbReference type="SUPFAM" id="SSF53448">
    <property type="entry name" value="Nucleotide-diphospho-sugar transferases"/>
    <property type="match status" value="1"/>
</dbReference>
<feature type="binding site" evidence="8">
    <location>
        <position position="120"/>
    </location>
    <ligand>
        <name>GTP</name>
        <dbReference type="ChEBI" id="CHEBI:37565"/>
    </ligand>
</feature>
<comment type="caution">
    <text evidence="8">Lacks conserved residue(s) required for the propagation of feature annotation.</text>
</comment>
<protein>
    <recommendedName>
        <fullName evidence="8">Probable molybdenum cofactor guanylyltransferase</fullName>
        <shortName evidence="8">MoCo guanylyltransferase</shortName>
        <ecNumber evidence="8">2.7.7.77</ecNumber>
    </recommendedName>
    <alternativeName>
        <fullName evidence="8">GTP:molybdopterin guanylyltransferase</fullName>
    </alternativeName>
    <alternativeName>
        <fullName evidence="8">Mo-MPT guanylyltransferase</fullName>
    </alternativeName>
    <alternativeName>
        <fullName evidence="8">Molybdopterin guanylyltransferase</fullName>
    </alternativeName>
    <alternativeName>
        <fullName evidence="8">Molybdopterin-guanine dinucleotide synthase</fullName>
        <shortName evidence="8">MGD synthase</shortName>
    </alternativeName>
</protein>
<dbReference type="PANTHER" id="PTHR19136">
    <property type="entry name" value="MOLYBDENUM COFACTOR GUANYLYLTRANSFERASE"/>
    <property type="match status" value="1"/>
</dbReference>
<dbReference type="GO" id="GO:0016779">
    <property type="term" value="F:nucleotidyltransferase activity"/>
    <property type="evidence" value="ECO:0007669"/>
    <property type="project" value="UniProtKB-KW"/>
</dbReference>
<keyword evidence="5 8" id="KW-0460">Magnesium</keyword>
<keyword evidence="4 8" id="KW-0547">Nucleotide-binding</keyword>
<dbReference type="InterPro" id="IPR013482">
    <property type="entry name" value="Molybde_CF_guanTrfase"/>
</dbReference>
<dbReference type="CDD" id="cd02503">
    <property type="entry name" value="MobA"/>
    <property type="match status" value="1"/>
</dbReference>
<evidence type="ECO:0000256" key="8">
    <source>
        <dbReference type="HAMAP-Rule" id="MF_00316"/>
    </source>
</evidence>
<keyword evidence="2 8" id="KW-0808">Transferase</keyword>
<comment type="function">
    <text evidence="8">Transfers a GMP moiety from GTP to Mo-molybdopterin (Mo-MPT) cofactor (Moco or molybdenum cofactor) to form Mo-molybdopterin guanine dinucleotide (Mo-MGD) cofactor.</text>
</comment>
<keyword evidence="1 8" id="KW-0963">Cytoplasm</keyword>
<gene>
    <name evidence="8" type="primary">mobA</name>
    <name evidence="10" type="ORF">LSG31_04640</name>
</gene>
<evidence type="ECO:0000256" key="2">
    <source>
        <dbReference type="ARBA" id="ARBA00022679"/>
    </source>
</evidence>
<dbReference type="HAMAP" id="MF_00316">
    <property type="entry name" value="MobA"/>
    <property type="match status" value="1"/>
</dbReference>
<feature type="binding site" evidence="8">
    <location>
        <position position="74"/>
    </location>
    <ligand>
        <name>GTP</name>
        <dbReference type="ChEBI" id="CHEBI:37565"/>
    </ligand>
</feature>
<feature type="binding site" evidence="8">
    <location>
        <begin position="6"/>
        <end position="8"/>
    </location>
    <ligand>
        <name>GTP</name>
        <dbReference type="ChEBI" id="CHEBI:37565"/>
    </ligand>
</feature>
<name>A0ABY4CUI3_9BACL</name>
<dbReference type="Gene3D" id="3.90.550.10">
    <property type="entry name" value="Spore Coat Polysaccharide Biosynthesis Protein SpsA, Chain A"/>
    <property type="match status" value="1"/>
</dbReference>
<comment type="domain">
    <text evidence="8">The N-terminal domain determines nucleotide recognition and specific binding, while the C-terminal domain determines the specific binding to the target protein.</text>
</comment>
<comment type="similarity">
    <text evidence="8">Belongs to the MobA family.</text>
</comment>
<comment type="subcellular location">
    <subcellularLocation>
        <location evidence="8">Cytoplasm</location>
    </subcellularLocation>
</comment>
<accession>A0ABY4CUI3</accession>
<dbReference type="InterPro" id="IPR029044">
    <property type="entry name" value="Nucleotide-diphossugar_trans"/>
</dbReference>
<keyword evidence="6 8" id="KW-0342">GTP-binding</keyword>
<evidence type="ECO:0000256" key="6">
    <source>
        <dbReference type="ARBA" id="ARBA00023134"/>
    </source>
</evidence>
<feature type="binding site" evidence="8">
    <location>
        <position position="120"/>
    </location>
    <ligand>
        <name>Mg(2+)</name>
        <dbReference type="ChEBI" id="CHEBI:18420"/>
    </ligand>
</feature>
<dbReference type="PANTHER" id="PTHR19136:SF81">
    <property type="entry name" value="MOLYBDENUM COFACTOR GUANYLYLTRANSFERASE"/>
    <property type="match status" value="1"/>
</dbReference>
<dbReference type="EMBL" id="CP089291">
    <property type="protein sequence ID" value="UOF91545.1"/>
    <property type="molecule type" value="Genomic_DNA"/>
</dbReference>
<keyword evidence="10" id="KW-0548">Nucleotidyltransferase</keyword>
<reference evidence="10" key="1">
    <citation type="submission" date="2021-12" db="EMBL/GenBank/DDBJ databases">
        <title>Alicyclobacillaceae gen. nov., sp. nov., isolated from chalcocite enrichment system.</title>
        <authorList>
            <person name="Jiang Z."/>
        </authorList>
    </citation>
    <scope>NUCLEOTIDE SEQUENCE</scope>
    <source>
        <strain evidence="10">MYW30-H2</strain>
    </source>
</reference>
<dbReference type="Proteomes" id="UP000830167">
    <property type="component" value="Chromosome"/>
</dbReference>
<dbReference type="EC" id="2.7.7.77" evidence="8"/>
<feature type="binding site" evidence="8">
    <location>
        <position position="18"/>
    </location>
    <ligand>
        <name>GTP</name>
        <dbReference type="ChEBI" id="CHEBI:37565"/>
    </ligand>
</feature>
<keyword evidence="3 8" id="KW-0479">Metal-binding</keyword>
<sequence length="216" mass="24685">MQCIILAGGQSRRMGQPKAFLPYKNKTILEAIIDQLREVCTHLIIVTSDQLYDKAGEIIQSAYDLPAAISVVADVPEYTGAGPLAGIFSGMSTAETQYVKEAWNEEAKPEDELFFVIACDMPYICLPLLERMRKMAAEHVEYDAVMIEKQPFHAIYRRRIVSDLRHCLDRRQLRMNDLLQKIHAVEIPMSELPHMAQIAFTNINTPEDYRTLQQRT</sequence>
<organism evidence="10 11">
    <name type="scientific">Fodinisporobacter ferrooxydans</name>
    <dbReference type="NCBI Taxonomy" id="2901836"/>
    <lineage>
        <taxon>Bacteria</taxon>
        <taxon>Bacillati</taxon>
        <taxon>Bacillota</taxon>
        <taxon>Bacilli</taxon>
        <taxon>Bacillales</taxon>
        <taxon>Alicyclobacillaceae</taxon>
        <taxon>Fodinisporobacter</taxon>
    </lineage>
</organism>
<comment type="catalytic activity">
    <reaction evidence="8">
        <text>Mo-molybdopterin + GTP + H(+) = Mo-molybdopterin guanine dinucleotide + diphosphate</text>
        <dbReference type="Rhea" id="RHEA:34243"/>
        <dbReference type="ChEBI" id="CHEBI:15378"/>
        <dbReference type="ChEBI" id="CHEBI:33019"/>
        <dbReference type="ChEBI" id="CHEBI:37565"/>
        <dbReference type="ChEBI" id="CHEBI:71302"/>
        <dbReference type="ChEBI" id="CHEBI:71310"/>
        <dbReference type="EC" id="2.7.7.77"/>
    </reaction>
</comment>
<evidence type="ECO:0000256" key="3">
    <source>
        <dbReference type="ARBA" id="ARBA00022723"/>
    </source>
</evidence>
<feature type="domain" description="MobA-like NTP transferase" evidence="9">
    <location>
        <begin position="3"/>
        <end position="174"/>
    </location>
</feature>
<comment type="cofactor">
    <cofactor evidence="8">
        <name>Mg(2+)</name>
        <dbReference type="ChEBI" id="CHEBI:18420"/>
    </cofactor>
</comment>
<dbReference type="RefSeq" id="WP_347438237.1">
    <property type="nucleotide sequence ID" value="NZ_CP089291.1"/>
</dbReference>
<evidence type="ECO:0000256" key="7">
    <source>
        <dbReference type="ARBA" id="ARBA00023150"/>
    </source>
</evidence>
<dbReference type="Pfam" id="PF12804">
    <property type="entry name" value="NTP_transf_3"/>
    <property type="match status" value="1"/>
</dbReference>
<proteinExistence type="inferred from homology"/>
<evidence type="ECO:0000256" key="5">
    <source>
        <dbReference type="ARBA" id="ARBA00022842"/>
    </source>
</evidence>